<proteinExistence type="predicted"/>
<dbReference type="Proteomes" id="UP000826212">
    <property type="component" value="Chromosome"/>
</dbReference>
<evidence type="ECO:0000313" key="2">
    <source>
        <dbReference type="Proteomes" id="UP000826212"/>
    </source>
</evidence>
<evidence type="ECO:0000313" key="1">
    <source>
        <dbReference type="EMBL" id="QZE15370.1"/>
    </source>
</evidence>
<accession>A0AC61NI49</accession>
<sequence>MKGRRTKYDFSNHNLNIQTMDCHGLIGKVSIHELRIGNNKMEAIRFINTSGVMTVTGDFGNWVFCREFIPIPEGRVSDIYWQEKLTVRNGATSFVNYSPEKTEALLNELIEEGLEDGYEEDDEYIKYLKDLLDYVEEEFDFIYHAINNKPTEAEFDEGIPICREVPVQLNIVFDAFEEICNRLDKEPIEVKDNKHLNISFDINNLDNIHTDELMFTLQNIRHDAYSPCTTIVDGSIITFDDLFFLPKVVKAGANKKEVERMYNTIITEVDRRAGQIEFNKLKSV</sequence>
<protein>
    <submittedName>
        <fullName evidence="1">Uncharacterized protein</fullName>
    </submittedName>
</protein>
<organism evidence="1 2">
    <name type="scientific">Halosquirtibacter laminarini</name>
    <dbReference type="NCBI Taxonomy" id="3374600"/>
    <lineage>
        <taxon>Bacteria</taxon>
        <taxon>Pseudomonadati</taxon>
        <taxon>Bacteroidota</taxon>
        <taxon>Bacteroidia</taxon>
        <taxon>Marinilabiliales</taxon>
        <taxon>Prolixibacteraceae</taxon>
        <taxon>Halosquirtibacter</taxon>
    </lineage>
</organism>
<gene>
    <name evidence="1" type="ORF">K4L44_05925</name>
</gene>
<keyword evidence="2" id="KW-1185">Reference proteome</keyword>
<name>A0AC61NI49_9BACT</name>
<dbReference type="EMBL" id="CP081303">
    <property type="protein sequence ID" value="QZE15370.1"/>
    <property type="molecule type" value="Genomic_DNA"/>
</dbReference>
<reference evidence="1" key="1">
    <citation type="submission" date="2021-08" db="EMBL/GenBank/DDBJ databases">
        <title>Novel anaerobic bacterium isolated from sea squirt in East Sea, Republic of Korea.</title>
        <authorList>
            <person name="Nguyen T.H."/>
            <person name="Li Z."/>
            <person name="Lee Y.-J."/>
            <person name="Ko J."/>
            <person name="Kim S.-G."/>
        </authorList>
    </citation>
    <scope>NUCLEOTIDE SEQUENCE</scope>
    <source>
        <strain evidence="1">KCTC 25031</strain>
    </source>
</reference>